<evidence type="ECO:0008006" key="4">
    <source>
        <dbReference type="Google" id="ProtNLM"/>
    </source>
</evidence>
<keyword evidence="1" id="KW-0732">Signal</keyword>
<feature type="chain" id="PRO_5025647296" description="FMN-binding domain-containing protein" evidence="1">
    <location>
        <begin position="21"/>
        <end position="171"/>
    </location>
</feature>
<gene>
    <name evidence="2" type="ORF">SCARR_01336</name>
</gene>
<keyword evidence="3" id="KW-1185">Reference proteome</keyword>
<organism evidence="2 3">
    <name type="scientific">Pontiella sulfatireligans</name>
    <dbReference type="NCBI Taxonomy" id="2750658"/>
    <lineage>
        <taxon>Bacteria</taxon>
        <taxon>Pseudomonadati</taxon>
        <taxon>Kiritimatiellota</taxon>
        <taxon>Kiritimatiellia</taxon>
        <taxon>Kiritimatiellales</taxon>
        <taxon>Pontiellaceae</taxon>
        <taxon>Pontiella</taxon>
    </lineage>
</organism>
<name>A0A6C2UGM5_9BACT</name>
<evidence type="ECO:0000256" key="1">
    <source>
        <dbReference type="SAM" id="SignalP"/>
    </source>
</evidence>
<evidence type="ECO:0000313" key="2">
    <source>
        <dbReference type="EMBL" id="VGO19278.1"/>
    </source>
</evidence>
<sequence>MLFRVLSIGLITAWVSTAQADPIQTAVDQAMAGLEVASSDAPYSRTIKRMYIGWDANGEAKVGVVYRTIESYKPITGVVIVHKTPEGFVLHEALFPDISKIKNAKDRNMVLTVLKSFQDVPFDPHAEKSAVDGLTGATRYGIKTSGYLNYMARRIALEMETLPAWTKPKKK</sequence>
<protein>
    <recommendedName>
        <fullName evidence="4">FMN-binding domain-containing protein</fullName>
    </recommendedName>
</protein>
<accession>A0A6C2UGM5</accession>
<evidence type="ECO:0000313" key="3">
    <source>
        <dbReference type="Proteomes" id="UP000346198"/>
    </source>
</evidence>
<dbReference type="EMBL" id="CAAHFH010000001">
    <property type="protein sequence ID" value="VGO19278.1"/>
    <property type="molecule type" value="Genomic_DNA"/>
</dbReference>
<feature type="signal peptide" evidence="1">
    <location>
        <begin position="1"/>
        <end position="20"/>
    </location>
</feature>
<dbReference type="AlphaFoldDB" id="A0A6C2UGM5"/>
<dbReference type="Proteomes" id="UP000346198">
    <property type="component" value="Unassembled WGS sequence"/>
</dbReference>
<proteinExistence type="predicted"/>
<reference evidence="2 3" key="1">
    <citation type="submission" date="2019-04" db="EMBL/GenBank/DDBJ databases">
        <authorList>
            <person name="Van Vliet M D."/>
        </authorList>
    </citation>
    <scope>NUCLEOTIDE SEQUENCE [LARGE SCALE GENOMIC DNA]</scope>
    <source>
        <strain evidence="2 3">F21</strain>
    </source>
</reference>